<dbReference type="EMBL" id="VSRR010035860">
    <property type="protein sequence ID" value="MPC72995.1"/>
    <property type="molecule type" value="Genomic_DNA"/>
</dbReference>
<organism evidence="2 3">
    <name type="scientific">Portunus trituberculatus</name>
    <name type="common">Swimming crab</name>
    <name type="synonym">Neptunus trituberculatus</name>
    <dbReference type="NCBI Taxonomy" id="210409"/>
    <lineage>
        <taxon>Eukaryota</taxon>
        <taxon>Metazoa</taxon>
        <taxon>Ecdysozoa</taxon>
        <taxon>Arthropoda</taxon>
        <taxon>Crustacea</taxon>
        <taxon>Multicrustacea</taxon>
        <taxon>Malacostraca</taxon>
        <taxon>Eumalacostraca</taxon>
        <taxon>Eucarida</taxon>
        <taxon>Decapoda</taxon>
        <taxon>Pleocyemata</taxon>
        <taxon>Brachyura</taxon>
        <taxon>Eubrachyura</taxon>
        <taxon>Portunoidea</taxon>
        <taxon>Portunidae</taxon>
        <taxon>Portuninae</taxon>
        <taxon>Portunus</taxon>
    </lineage>
</organism>
<feature type="compositionally biased region" description="Polar residues" evidence="1">
    <location>
        <begin position="101"/>
        <end position="114"/>
    </location>
</feature>
<keyword evidence="3" id="KW-1185">Reference proteome</keyword>
<accession>A0A5B7HTA9</accession>
<evidence type="ECO:0000313" key="2">
    <source>
        <dbReference type="EMBL" id="MPC72995.1"/>
    </source>
</evidence>
<evidence type="ECO:0000313" key="3">
    <source>
        <dbReference type="Proteomes" id="UP000324222"/>
    </source>
</evidence>
<feature type="region of interest" description="Disordered" evidence="1">
    <location>
        <begin position="1"/>
        <end position="22"/>
    </location>
</feature>
<name>A0A5B7HTA9_PORTR</name>
<comment type="caution">
    <text evidence="2">The sequence shown here is derived from an EMBL/GenBank/DDBJ whole genome shotgun (WGS) entry which is preliminary data.</text>
</comment>
<evidence type="ECO:0000256" key="1">
    <source>
        <dbReference type="SAM" id="MobiDB-lite"/>
    </source>
</evidence>
<proteinExistence type="predicted"/>
<dbReference type="Proteomes" id="UP000324222">
    <property type="component" value="Unassembled WGS sequence"/>
</dbReference>
<reference evidence="2 3" key="1">
    <citation type="submission" date="2019-05" db="EMBL/GenBank/DDBJ databases">
        <title>Another draft genome of Portunus trituberculatus and its Hox gene families provides insights of decapod evolution.</title>
        <authorList>
            <person name="Jeong J.-H."/>
            <person name="Song I."/>
            <person name="Kim S."/>
            <person name="Choi T."/>
            <person name="Kim D."/>
            <person name="Ryu S."/>
            <person name="Kim W."/>
        </authorList>
    </citation>
    <scope>NUCLEOTIDE SEQUENCE [LARGE SCALE GENOMIC DNA]</scope>
    <source>
        <tissue evidence="2">Muscle</tissue>
    </source>
</reference>
<gene>
    <name evidence="2" type="ORF">E2C01_067311</name>
</gene>
<dbReference type="AlphaFoldDB" id="A0A5B7HTA9"/>
<feature type="region of interest" description="Disordered" evidence="1">
    <location>
        <begin position="101"/>
        <end position="123"/>
    </location>
</feature>
<protein>
    <submittedName>
        <fullName evidence="2">Uncharacterized protein</fullName>
    </submittedName>
</protein>
<sequence length="123" mass="13733">MNQVSPGLPPRPNAGHRDASMPKIAPEKRIWCPECSHTLQASSNRIFRVPKPIFPATRQTTLTNSCKQHYFSYFSRSHHRYIHLTMSLLHLRAPCFALTTGKTAQHNTSTQTPASPLGLPATS</sequence>